<feature type="domain" description="PET hydrolase/cutinase-like" evidence="1">
    <location>
        <begin position="51"/>
        <end position="294"/>
    </location>
</feature>
<dbReference type="Proteomes" id="UP000635606">
    <property type="component" value="Unassembled WGS sequence"/>
</dbReference>
<dbReference type="AlphaFoldDB" id="A0A8J3ZXN4"/>
<dbReference type="Gene3D" id="3.40.50.1820">
    <property type="entry name" value="alpha/beta hydrolase"/>
    <property type="match status" value="1"/>
</dbReference>
<evidence type="ECO:0000259" key="1">
    <source>
        <dbReference type="Pfam" id="PF12740"/>
    </source>
</evidence>
<reference evidence="2" key="1">
    <citation type="submission" date="2021-01" db="EMBL/GenBank/DDBJ databases">
        <title>Whole genome shotgun sequence of Virgisporangium ochraceum NBRC 16418.</title>
        <authorList>
            <person name="Komaki H."/>
            <person name="Tamura T."/>
        </authorList>
    </citation>
    <scope>NUCLEOTIDE SEQUENCE</scope>
    <source>
        <strain evidence="2">NBRC 16418</strain>
    </source>
</reference>
<accession>A0A8J3ZXN4</accession>
<dbReference type="SUPFAM" id="SSF53474">
    <property type="entry name" value="alpha/beta-Hydrolases"/>
    <property type="match status" value="1"/>
</dbReference>
<evidence type="ECO:0000313" key="2">
    <source>
        <dbReference type="EMBL" id="GIJ71969.1"/>
    </source>
</evidence>
<dbReference type="EMBL" id="BOPH01000094">
    <property type="protein sequence ID" value="GIJ71969.1"/>
    <property type="molecule type" value="Genomic_DNA"/>
</dbReference>
<gene>
    <name evidence="2" type="ORF">Voc01_068860</name>
</gene>
<dbReference type="PANTHER" id="PTHR33428">
    <property type="entry name" value="CHLOROPHYLLASE-2, CHLOROPLASTIC"/>
    <property type="match status" value="1"/>
</dbReference>
<proteinExistence type="predicted"/>
<evidence type="ECO:0000313" key="3">
    <source>
        <dbReference type="Proteomes" id="UP000635606"/>
    </source>
</evidence>
<dbReference type="InterPro" id="IPR041127">
    <property type="entry name" value="PET_hydrolase/cutinase-like"/>
</dbReference>
<sequence length="305" mass="31355">MRGLPVQALTVRSSDPHPQGVPTVKKFLSTRLLATAALSLALTGGGLAVAAPASADQIGQAPTSSNITGNGSFSVSSSSISSLVSGFGGGVAYYPNTAGQYPVVAISPGFTARWSSISWLGPRLASWGFVVVGIETNSTLDQPASRGSQLIAALNWAVSSSAPTAVRSRADGSRRGVAGHSMGGGGSLEALSASSNIQAAVPIAPWNSDKTWTEISEAVMIVGGSADTIAPVATHSVPFYNSVRGPKGYVELAGASHFFPQTTNATLSRAIVSWFKRYLNQDQRFVPFTCGFGGLAVSDFRSNAC</sequence>
<keyword evidence="3" id="KW-1185">Reference proteome</keyword>
<protein>
    <submittedName>
        <fullName evidence="2">Lipase</fullName>
    </submittedName>
</protein>
<dbReference type="InterPro" id="IPR029058">
    <property type="entry name" value="AB_hydrolase_fold"/>
</dbReference>
<comment type="caution">
    <text evidence="2">The sequence shown here is derived from an EMBL/GenBank/DDBJ whole genome shotgun (WGS) entry which is preliminary data.</text>
</comment>
<dbReference type="PANTHER" id="PTHR33428:SF14">
    <property type="entry name" value="CARBOXYLESTERASE TYPE B DOMAIN-CONTAINING PROTEIN"/>
    <property type="match status" value="1"/>
</dbReference>
<organism evidence="2 3">
    <name type="scientific">Virgisporangium ochraceum</name>
    <dbReference type="NCBI Taxonomy" id="65505"/>
    <lineage>
        <taxon>Bacteria</taxon>
        <taxon>Bacillati</taxon>
        <taxon>Actinomycetota</taxon>
        <taxon>Actinomycetes</taxon>
        <taxon>Micromonosporales</taxon>
        <taxon>Micromonosporaceae</taxon>
        <taxon>Virgisporangium</taxon>
    </lineage>
</organism>
<name>A0A8J3ZXN4_9ACTN</name>
<dbReference type="Pfam" id="PF12740">
    <property type="entry name" value="PETase"/>
    <property type="match status" value="1"/>
</dbReference>